<evidence type="ECO:0000256" key="1">
    <source>
        <dbReference type="SAM" id="Phobius"/>
    </source>
</evidence>
<dbReference type="HOGENOM" id="CLU_071284_0_0_10"/>
<evidence type="ECO:0000313" key="2">
    <source>
        <dbReference type="EMBL" id="EFM01735.1"/>
    </source>
</evidence>
<dbReference type="EMBL" id="AEEI01000043">
    <property type="protein sequence ID" value="EFM01735.1"/>
    <property type="molecule type" value="Genomic_DNA"/>
</dbReference>
<accession>E0NSZ6</accession>
<sequence length="309" mass="35105">MTGKRLQNRIAGSRLALPVTVLYAALVWIVGGLLTDKLWIEFGLMVVTTYIMVELNNKNALIHTYSRMVSCSFLVLTVATGMIFHDISCCVLQLCWAAFYMLVFTVYQDKQAAGRVFYAFLCIGIGSTAFVHLLFFVPVLWLLLAFNLQSFSARTFWASVLGLMMPYWFVAAYCFYQDDMQLLTDHFAALAVFQPLSDIADMPLLQVVTFAFIALLGLLGTIHFFVTRIHDKIRTRILYDLFVIIEFACIAFIILQPAHYKQLMALLTVNTAPLIAHYLALSHTRLSNIMFFVLSASAFLLTLFNLWTY</sequence>
<feature type="transmembrane region" description="Helical" evidence="1">
    <location>
        <begin position="73"/>
        <end position="104"/>
    </location>
</feature>
<gene>
    <name evidence="2" type="ORF">HMPREF0658_1223</name>
</gene>
<dbReference type="Proteomes" id="UP000004394">
    <property type="component" value="Unassembled WGS sequence"/>
</dbReference>
<feature type="transmembrane region" description="Helical" evidence="1">
    <location>
        <begin position="116"/>
        <end position="144"/>
    </location>
</feature>
<feature type="transmembrane region" description="Helical" evidence="1">
    <location>
        <begin position="156"/>
        <end position="176"/>
    </location>
</feature>
<feature type="transmembrane region" description="Helical" evidence="1">
    <location>
        <begin position="238"/>
        <end position="257"/>
    </location>
</feature>
<protein>
    <submittedName>
        <fullName evidence="2">Uncharacterized protein</fullName>
    </submittedName>
</protein>
<reference evidence="2" key="1">
    <citation type="submission" date="2010-07" db="EMBL/GenBank/DDBJ databases">
        <authorList>
            <person name="Muzny D."/>
            <person name="Qin X."/>
            <person name="Deng J."/>
            <person name="Jiang H."/>
            <person name="Liu Y."/>
            <person name="Qu J."/>
            <person name="Song X.-Z."/>
            <person name="Zhang L."/>
            <person name="Thornton R."/>
            <person name="Coyle M."/>
            <person name="Francisco L."/>
            <person name="Jackson L."/>
            <person name="Javaid M."/>
            <person name="Korchina V."/>
            <person name="Kovar C."/>
            <person name="Mata R."/>
            <person name="Mathew T."/>
            <person name="Ngo R."/>
            <person name="Nguyen L."/>
            <person name="Nguyen N."/>
            <person name="Okwuonu G."/>
            <person name="Ongeri F."/>
            <person name="Pham C."/>
            <person name="Simmons D."/>
            <person name="Wilczek-Boney K."/>
            <person name="Hale W."/>
            <person name="Jakkamsetti A."/>
            <person name="Pham P."/>
            <person name="Ruth R."/>
            <person name="San Lucas F."/>
            <person name="Warren J."/>
            <person name="Zhang J."/>
            <person name="Zhao Z."/>
            <person name="Zhou C."/>
            <person name="Zhu D."/>
            <person name="Lee S."/>
            <person name="Bess C."/>
            <person name="Blankenburg K."/>
            <person name="Forbes L."/>
            <person name="Fu Q."/>
            <person name="Gubbala S."/>
            <person name="Hirani K."/>
            <person name="Jayaseelan J.C."/>
            <person name="Lara F."/>
            <person name="Munidasa M."/>
            <person name="Palculict T."/>
            <person name="Patil S."/>
            <person name="Pu L.-L."/>
            <person name="Saada N."/>
            <person name="Tang L."/>
            <person name="Weissenberger G."/>
            <person name="Zhu Y."/>
            <person name="Hemphill L."/>
            <person name="Shang Y."/>
            <person name="Youmans B."/>
            <person name="Ayvaz T."/>
            <person name="Ross M."/>
            <person name="Santibanez J."/>
            <person name="Aqrawi P."/>
            <person name="Gross S."/>
            <person name="Joshi V."/>
            <person name="Fowler G."/>
            <person name="Nazareth L."/>
            <person name="Reid J."/>
            <person name="Worley K."/>
            <person name="Petrosino J."/>
            <person name="Highlander S."/>
            <person name="Gibbs R."/>
        </authorList>
    </citation>
    <scope>NUCLEOTIDE SEQUENCE [LARGE SCALE GENOMIC DNA]</scope>
    <source>
        <strain evidence="2">DSM 16973</strain>
    </source>
</reference>
<feature type="transmembrane region" description="Helical" evidence="1">
    <location>
        <begin position="288"/>
        <end position="307"/>
    </location>
</feature>
<keyword evidence="1" id="KW-0812">Transmembrane</keyword>
<keyword evidence="1" id="KW-1133">Transmembrane helix</keyword>
<keyword evidence="1" id="KW-0472">Membrane</keyword>
<dbReference type="AlphaFoldDB" id="E0NSZ6"/>
<dbReference type="OrthoDB" id="1116060at2"/>
<proteinExistence type="predicted"/>
<dbReference type="BioCyc" id="PMAR862515-HMP:GMOO-1242-MONOMER"/>
<comment type="caution">
    <text evidence="2">The sequence shown here is derived from an EMBL/GenBank/DDBJ whole genome shotgun (WGS) entry which is preliminary data.</text>
</comment>
<organism evidence="2 3">
    <name type="scientific">Hoylesella marshii DSM 16973 = JCM 13450</name>
    <dbReference type="NCBI Taxonomy" id="862515"/>
    <lineage>
        <taxon>Bacteria</taxon>
        <taxon>Pseudomonadati</taxon>
        <taxon>Bacteroidota</taxon>
        <taxon>Bacteroidia</taxon>
        <taxon>Bacteroidales</taxon>
        <taxon>Prevotellaceae</taxon>
        <taxon>Hoylesella</taxon>
    </lineage>
</organism>
<dbReference type="RefSeq" id="WP_006949243.1">
    <property type="nucleotide sequence ID" value="NZ_BAJI01000003.1"/>
</dbReference>
<name>E0NSZ6_9BACT</name>
<keyword evidence="3" id="KW-1185">Reference proteome</keyword>
<feature type="transmembrane region" description="Helical" evidence="1">
    <location>
        <begin position="204"/>
        <end position="226"/>
    </location>
</feature>
<evidence type="ECO:0000313" key="3">
    <source>
        <dbReference type="Proteomes" id="UP000004394"/>
    </source>
</evidence>
<feature type="transmembrane region" description="Helical" evidence="1">
    <location>
        <begin position="12"/>
        <end position="31"/>
    </location>
</feature>
<dbReference type="eggNOG" id="ENOG50339DJ">
    <property type="taxonomic scope" value="Bacteria"/>
</dbReference>
<dbReference type="STRING" id="862515.HMPREF0658_1223"/>